<dbReference type="Gene3D" id="3.30.450.20">
    <property type="entry name" value="PAS domain"/>
    <property type="match status" value="1"/>
</dbReference>
<dbReference type="InterPro" id="IPR035965">
    <property type="entry name" value="PAS-like_dom_sf"/>
</dbReference>
<evidence type="ECO:0000313" key="3">
    <source>
        <dbReference type="EMBL" id="QGR09945.1"/>
    </source>
</evidence>
<evidence type="ECO:0000259" key="1">
    <source>
        <dbReference type="Pfam" id="PF08448"/>
    </source>
</evidence>
<evidence type="ECO:0000313" key="5">
    <source>
        <dbReference type="Proteomes" id="UP001171299"/>
    </source>
</evidence>
<keyword evidence="5" id="KW-1185">Reference proteome</keyword>
<dbReference type="SUPFAM" id="SSF46894">
    <property type="entry name" value="C-terminal effector domain of the bipartite response regulators"/>
    <property type="match status" value="1"/>
</dbReference>
<gene>
    <name evidence="3" type="ORF">CTZ24_26130</name>
    <name evidence="2" type="ORF">Q3404_10345</name>
</gene>
<dbReference type="InterPro" id="IPR013656">
    <property type="entry name" value="PAS_4"/>
</dbReference>
<dbReference type="GO" id="GO:0003677">
    <property type="term" value="F:DNA binding"/>
    <property type="evidence" value="ECO:0007669"/>
    <property type="project" value="InterPro"/>
</dbReference>
<dbReference type="Pfam" id="PF08448">
    <property type="entry name" value="PAS_4"/>
    <property type="match status" value="1"/>
</dbReference>
<sequence>MEFYFKNSLLGWAVKDHSSRYVYANDRACNYFNIPSDKINGCTDRDLIKDIDSVYHSIILDDQKIARTGRMSVVVKIVSYGGKDERKAFRVEKRPWQFKDGSVGIICTYIELANVYFSTFITHSSRRSLVFTKPSDFFTDREWEVILLLFCSVKQNIMSDMLGISAFTLRNRIIRCCQKAGALNTSSLLQYCYCKGWDNYVPPYFLNKRYLVIEQ</sequence>
<evidence type="ECO:0000313" key="4">
    <source>
        <dbReference type="Proteomes" id="UP000424872"/>
    </source>
</evidence>
<dbReference type="AlphaFoldDB" id="A0AAP9HAV4"/>
<dbReference type="InterPro" id="IPR000014">
    <property type="entry name" value="PAS"/>
</dbReference>
<dbReference type="SUPFAM" id="SSF55785">
    <property type="entry name" value="PYP-like sensor domain (PAS domain)"/>
    <property type="match status" value="1"/>
</dbReference>
<dbReference type="Proteomes" id="UP000424872">
    <property type="component" value="Plasmid pMSR2D"/>
</dbReference>
<protein>
    <submittedName>
        <fullName evidence="3">LuxR family transcriptional regulator</fullName>
    </submittedName>
    <submittedName>
        <fullName evidence="2">PAS domain-containing protein</fullName>
    </submittedName>
</protein>
<dbReference type="RefSeq" id="WP_036627251.1">
    <property type="nucleotide sequence ID" value="NZ_CP024640.1"/>
</dbReference>
<name>A0AAP9HAV4_9GAMM</name>
<dbReference type="EMBL" id="CP024640">
    <property type="protein sequence ID" value="QGR09945.1"/>
    <property type="molecule type" value="Genomic_DNA"/>
</dbReference>
<dbReference type="EMBL" id="JAUOOM010000008">
    <property type="protein sequence ID" value="MDO6406980.1"/>
    <property type="molecule type" value="Genomic_DNA"/>
</dbReference>
<dbReference type="InterPro" id="IPR016032">
    <property type="entry name" value="Sig_transdc_resp-reg_C-effctor"/>
</dbReference>
<evidence type="ECO:0000313" key="2">
    <source>
        <dbReference type="EMBL" id="MDO6406980.1"/>
    </source>
</evidence>
<dbReference type="GO" id="GO:0006355">
    <property type="term" value="P:regulation of DNA-templated transcription"/>
    <property type="evidence" value="ECO:0007669"/>
    <property type="project" value="InterPro"/>
</dbReference>
<geneLocation type="plasmid" evidence="3">
    <name>pMSR2D</name>
</geneLocation>
<proteinExistence type="predicted"/>
<dbReference type="Proteomes" id="UP001171299">
    <property type="component" value="Unassembled WGS sequence"/>
</dbReference>
<feature type="domain" description="PAS fold-4" evidence="1">
    <location>
        <begin position="7"/>
        <end position="112"/>
    </location>
</feature>
<geneLocation type="plasmid" evidence="4">
    <name>pmsr2d</name>
</geneLocation>
<dbReference type="KEGG" id="ppho:CTZ24_26130"/>
<dbReference type="CDD" id="cd00130">
    <property type="entry name" value="PAS"/>
    <property type="match status" value="1"/>
</dbReference>
<reference evidence="3" key="2">
    <citation type="journal article" date="2020" name="Environ. Microbiol.">
        <title>The extreme plant-growth-promoting properties of Pantoea phytobeneficialis MSR2 revealed by functional and genomic analysis.</title>
        <authorList>
            <person name="Nascimento F.X."/>
            <person name="Hernandez A.G."/>
            <person name="Glick B.R."/>
            <person name="Rossi M.J."/>
        </authorList>
    </citation>
    <scope>NUCLEOTIDE SEQUENCE</scope>
    <source>
        <strain evidence="3">MSR2</strain>
    </source>
</reference>
<reference evidence="2" key="3">
    <citation type="submission" date="2023-07" db="EMBL/GenBank/DDBJ databases">
        <title>The extreme plant-growth-promoting properties of Pantoea phytobeneficialis PF55 revealed by functional and genomic analysis.</title>
        <authorList>
            <person name="Nascimento F.X."/>
            <person name="Marcio R.J."/>
        </authorList>
    </citation>
    <scope>NUCLEOTIDE SEQUENCE</scope>
    <source>
        <strain evidence="2">PF55</strain>
    </source>
</reference>
<reference evidence="4" key="1">
    <citation type="submission" date="2017-11" db="EMBL/GenBank/DDBJ databases">
        <title>Genome sequence of Pantoea sp. MSR2.</title>
        <authorList>
            <person name="Nascimento F.X."/>
        </authorList>
    </citation>
    <scope>NUCLEOTIDE SEQUENCE [LARGE SCALE GENOMIC DNA]</scope>
    <source>
        <strain evidence="4">MSR2</strain>
        <plasmid evidence="4">pmsr2d</plasmid>
    </source>
</reference>
<keyword evidence="3" id="KW-0614">Plasmid</keyword>
<accession>A0AAP9HAV4</accession>
<organism evidence="3 4">
    <name type="scientific">Pantoea phytobeneficialis</name>
    <dbReference type="NCBI Taxonomy" id="2052056"/>
    <lineage>
        <taxon>Bacteria</taxon>
        <taxon>Pseudomonadati</taxon>
        <taxon>Pseudomonadota</taxon>
        <taxon>Gammaproteobacteria</taxon>
        <taxon>Enterobacterales</taxon>
        <taxon>Erwiniaceae</taxon>
        <taxon>Pantoea</taxon>
    </lineage>
</organism>